<comment type="caution">
    <text evidence="1">The sequence shown here is derived from an EMBL/GenBank/DDBJ whole genome shotgun (WGS) entry which is preliminary data.</text>
</comment>
<gene>
    <name evidence="1" type="ORF">D9757_015033</name>
</gene>
<organism evidence="1 2">
    <name type="scientific">Collybiopsis confluens</name>
    <dbReference type="NCBI Taxonomy" id="2823264"/>
    <lineage>
        <taxon>Eukaryota</taxon>
        <taxon>Fungi</taxon>
        <taxon>Dikarya</taxon>
        <taxon>Basidiomycota</taxon>
        <taxon>Agaricomycotina</taxon>
        <taxon>Agaricomycetes</taxon>
        <taxon>Agaricomycetidae</taxon>
        <taxon>Agaricales</taxon>
        <taxon>Marasmiineae</taxon>
        <taxon>Omphalotaceae</taxon>
        <taxon>Collybiopsis</taxon>
    </lineage>
</organism>
<dbReference type="Proteomes" id="UP000518752">
    <property type="component" value="Unassembled WGS sequence"/>
</dbReference>
<name>A0A8H5CHK9_9AGAR</name>
<accession>A0A8H5CHK9</accession>
<proteinExistence type="predicted"/>
<evidence type="ECO:0000313" key="2">
    <source>
        <dbReference type="Proteomes" id="UP000518752"/>
    </source>
</evidence>
<evidence type="ECO:0000313" key="1">
    <source>
        <dbReference type="EMBL" id="KAF5341613.1"/>
    </source>
</evidence>
<protein>
    <submittedName>
        <fullName evidence="1">Uncharacterized protein</fullName>
    </submittedName>
</protein>
<sequence>MKTMGSQSGGLQTFRYLEWERGRSFAGPITDLANLNRRSPFPPLRIPHWPPPPTTPAKPSSQLHRLFFYRGMSSSMASTRIHKSFQRPKSQWECNLTDSLFLDLGTDIKRVVRPKQPDVPGSYVGRFYKPAKCPFLLTSHRMHTRGTMVIYCESVKGRPSAICPVRQEYSRPFVPHFSIKSRQTLGPSKVHQLEALQLSTTSIDLPEGPNGTVGVHFC</sequence>
<dbReference type="EMBL" id="JAACJN010000494">
    <property type="protein sequence ID" value="KAF5341613.1"/>
    <property type="molecule type" value="Genomic_DNA"/>
</dbReference>
<keyword evidence="2" id="KW-1185">Reference proteome</keyword>
<reference evidence="1 2" key="1">
    <citation type="journal article" date="2020" name="ISME J.">
        <title>Uncovering the hidden diversity of litter-decomposition mechanisms in mushroom-forming fungi.</title>
        <authorList>
            <person name="Floudas D."/>
            <person name="Bentzer J."/>
            <person name="Ahren D."/>
            <person name="Johansson T."/>
            <person name="Persson P."/>
            <person name="Tunlid A."/>
        </authorList>
    </citation>
    <scope>NUCLEOTIDE SEQUENCE [LARGE SCALE GENOMIC DNA]</scope>
    <source>
        <strain evidence="1 2">CBS 406.79</strain>
    </source>
</reference>
<dbReference type="AlphaFoldDB" id="A0A8H5CHK9"/>